<dbReference type="PANTHER" id="PTHR22624:SF49">
    <property type="entry name" value="CYSTEINE PROTEASE"/>
    <property type="match status" value="1"/>
</dbReference>
<keyword evidence="4" id="KW-0963">Cytoplasm</keyword>
<evidence type="ECO:0000313" key="14">
    <source>
        <dbReference type="EMBL" id="OLY85442.1"/>
    </source>
</evidence>
<sequence length="1447" mass="166478">MLVDLSEKRKKNIKNISVQISSNNPLQTDTISLEIPSRDSVHENSDPGIPDFNSFENRISYNEDFALISSDEFNSPDEESTKKEENRYEDYLHLLKTGNLNYGDKIPNPSKFFKRMGYWFYNLQTFQNIYNKDLIKVQGLVQIEYSSDPLWILGIGYIFDGKDPVLFPIDFEIFNLIYYKTKKANDDIENYGNEYVYLKRSKRGKSRNRKEVKSNIPNSGIQLHNGFLNKNRLKNIDIPIDVNKKRQTYTDPNCKNDESPYNSFEIIEKKKSVINKRLGEDFETWGNQYENMLENFSAAQIFPLKDENKKKTTRSSFGKNKYPNKFEKTLSRENKENHNLSPLSKNQKRNTVYLPQVIDRAVCSRMEFKGSRKTANHHGVMLKPDVIDYGLDKNDEFVVLESENSLNKETYNHGIFDTGSLVSVSKLERNIKPESKRGELNDFESKIPLPSNLDEIDNVDSKFNYKSFFTDSFSSLDDDDFSSGSFVGLKDTCGDNETKFKDFTDISDYPKKNLHFSKAPEKDVINVLKIYERLSRVDTPEVCRKIRKTWSVPNFQKILTISSISRWAIRQGWRISQTSSFGWVTCYKEQLSPASNILGGDRSAKNLEVNWLRMLSFTLHISITDVYPSSSSTISDCNNILKSTESKTSINLIAMVYAQPSSWNNMCRKKFFCDSNNELKLRAILKKIALSFQTHFWPQSSGKYTDDDFNLFLSNNILFSENPVVDEPSSSSKLPGKDLSSDSDQIQRNYKYRKTKSKAYPLGDELLEDYAIIKNVSNKQKDISPDQNSFEFYVFDNKNNNTIVKSLINNSDENGEYSEKKIFHYPELKSPLFNAEIRDIEKKYQRLVKRLGPEYGSEFAENIRAMSTPRINESNFYPQKNPRENNSLRFTFLNRRKSSFNNASYPRLNNYSFKDNLEATKILNRNISDDLSKKAQGNDKIEKKYSSYEPGSPTFNWFSSISHNQHTLIQALLATKYRFYFQYRKNLKSIVSSKMSSDVGWGCVHRSSQMLLSEAFMRVLPIRHPSIPPGSFSGSFPPLFESTKPSPYLSSLWYQRILEWFADEDTNALTGLSEESSGYYSLNSFSRAGLIFDKQLGDWFSPGIAANVIKILTQAHGQECPFSVFVCKDRLVIEKDFRKKAKLKSNKSNSLYTPPIEISQTGNIWTPVLLLVPVRLGIEKINDVYLDKIKRLFKIPNSVGFVGGSPGKSFYFIGSHGDSLLYLDPHFSKPYIPLNEYKLKANKNNKSSDPESFNEDYEDVISQSESPELVDSDIGSSYKVVNNRFSDGLKKSSKLNKDKKSFTENISEPHDWYRKSFEKPNTAELEISKVLEKSYSDKDAEESENPVNDDFHTVNLKHINIRDLDPTMFLAFVFKTEESWDNFVTDECSKNLKSSKIILENPYSTDRNSDGSENDTKNPVSGKLIIKRKKPIGGICSGSNPLFSIKL</sequence>
<dbReference type="GO" id="GO:0016485">
    <property type="term" value="P:protein processing"/>
    <property type="evidence" value="ECO:0007669"/>
    <property type="project" value="TreeGrafter"/>
</dbReference>
<dbReference type="GO" id="GO:0000045">
    <property type="term" value="P:autophagosome assembly"/>
    <property type="evidence" value="ECO:0007669"/>
    <property type="project" value="TreeGrafter"/>
</dbReference>
<dbReference type="GO" id="GO:0004197">
    <property type="term" value="F:cysteine-type endopeptidase activity"/>
    <property type="evidence" value="ECO:0007669"/>
    <property type="project" value="TreeGrafter"/>
</dbReference>
<dbReference type="PANTHER" id="PTHR22624">
    <property type="entry name" value="CYSTEINE PROTEASE ATG4"/>
    <property type="match status" value="1"/>
</dbReference>
<feature type="region of interest" description="Disordered" evidence="12">
    <location>
        <begin position="1243"/>
        <end position="1270"/>
    </location>
</feature>
<keyword evidence="9" id="KW-0072">Autophagy</keyword>
<dbReference type="Proteomes" id="UP000187455">
    <property type="component" value="Unassembled WGS sequence"/>
</dbReference>
<keyword evidence="5 14" id="KW-0645">Protease</keyword>
<keyword evidence="6" id="KW-0378">Hydrolase</keyword>
<organism evidence="14 15">
    <name type="scientific">Smittium mucronatum</name>
    <dbReference type="NCBI Taxonomy" id="133383"/>
    <lineage>
        <taxon>Eukaryota</taxon>
        <taxon>Fungi</taxon>
        <taxon>Fungi incertae sedis</taxon>
        <taxon>Zoopagomycota</taxon>
        <taxon>Kickxellomycotina</taxon>
        <taxon>Harpellomycetes</taxon>
        <taxon>Harpellales</taxon>
        <taxon>Legeriomycetaceae</taxon>
        <taxon>Smittium</taxon>
    </lineage>
</organism>
<evidence type="ECO:0000313" key="15">
    <source>
        <dbReference type="Proteomes" id="UP000187455"/>
    </source>
</evidence>
<evidence type="ECO:0000256" key="2">
    <source>
        <dbReference type="ARBA" id="ARBA00010958"/>
    </source>
</evidence>
<evidence type="ECO:0000256" key="8">
    <source>
        <dbReference type="ARBA" id="ARBA00022927"/>
    </source>
</evidence>
<evidence type="ECO:0000256" key="5">
    <source>
        <dbReference type="ARBA" id="ARBA00022670"/>
    </source>
</evidence>
<dbReference type="InterPro" id="IPR005078">
    <property type="entry name" value="Peptidase_C54"/>
</dbReference>
<evidence type="ECO:0000256" key="11">
    <source>
        <dbReference type="ARBA" id="ARBA00030240"/>
    </source>
</evidence>
<evidence type="ECO:0000256" key="7">
    <source>
        <dbReference type="ARBA" id="ARBA00022807"/>
    </source>
</evidence>
<feature type="region of interest" description="Disordered" evidence="12">
    <location>
        <begin position="724"/>
        <end position="745"/>
    </location>
</feature>
<evidence type="ECO:0000256" key="4">
    <source>
        <dbReference type="ARBA" id="ARBA00022490"/>
    </source>
</evidence>
<evidence type="ECO:0000259" key="13">
    <source>
        <dbReference type="Pfam" id="PF03416"/>
    </source>
</evidence>
<keyword evidence="8" id="KW-0653">Protein transport</keyword>
<evidence type="ECO:0000256" key="12">
    <source>
        <dbReference type="SAM" id="MobiDB-lite"/>
    </source>
</evidence>
<keyword evidence="7" id="KW-0788">Thiol protease</keyword>
<gene>
    <name evidence="14" type="ORF">AYI68_g368</name>
</gene>
<evidence type="ECO:0000256" key="1">
    <source>
        <dbReference type="ARBA" id="ARBA00004496"/>
    </source>
</evidence>
<dbReference type="GO" id="GO:0035973">
    <property type="term" value="P:aggrephagy"/>
    <property type="evidence" value="ECO:0007669"/>
    <property type="project" value="TreeGrafter"/>
</dbReference>
<dbReference type="GO" id="GO:0019786">
    <property type="term" value="F:protein-phosphatidylethanolamide deconjugating activity"/>
    <property type="evidence" value="ECO:0007669"/>
    <property type="project" value="InterPro"/>
</dbReference>
<dbReference type="OrthoDB" id="2960936at2759"/>
<dbReference type="Pfam" id="PF03416">
    <property type="entry name" value="Peptidase_C54"/>
    <property type="match status" value="1"/>
</dbReference>
<keyword evidence="3" id="KW-0813">Transport</keyword>
<evidence type="ECO:0000256" key="9">
    <source>
        <dbReference type="ARBA" id="ARBA00023006"/>
    </source>
</evidence>
<dbReference type="GO" id="GO:0015031">
    <property type="term" value="P:protein transport"/>
    <property type="evidence" value="ECO:0007669"/>
    <property type="project" value="UniProtKB-KW"/>
</dbReference>
<evidence type="ECO:0000256" key="3">
    <source>
        <dbReference type="ARBA" id="ARBA00022448"/>
    </source>
</evidence>
<evidence type="ECO:0000256" key="10">
    <source>
        <dbReference type="ARBA" id="ARBA00029362"/>
    </source>
</evidence>
<proteinExistence type="inferred from homology"/>
<name>A0A1R0H8C6_9FUNG</name>
<dbReference type="GO" id="GO:0005737">
    <property type="term" value="C:cytoplasm"/>
    <property type="evidence" value="ECO:0007669"/>
    <property type="project" value="UniProtKB-SubCell"/>
</dbReference>
<dbReference type="EMBL" id="LSSL01000105">
    <property type="protein sequence ID" value="OLY85442.1"/>
    <property type="molecule type" value="Genomic_DNA"/>
</dbReference>
<dbReference type="GO" id="GO:0034727">
    <property type="term" value="P:piecemeal microautophagy of the nucleus"/>
    <property type="evidence" value="ECO:0007669"/>
    <property type="project" value="TreeGrafter"/>
</dbReference>
<dbReference type="GO" id="GO:0000423">
    <property type="term" value="P:mitophagy"/>
    <property type="evidence" value="ECO:0007669"/>
    <property type="project" value="TreeGrafter"/>
</dbReference>
<comment type="caution">
    <text evidence="14">The sequence shown here is derived from an EMBL/GenBank/DDBJ whole genome shotgun (WGS) entry which is preliminary data.</text>
</comment>
<feature type="domain" description="Peptidase C54 catalytic" evidence="13">
    <location>
        <begin position="976"/>
        <end position="1385"/>
    </location>
</feature>
<comment type="catalytic activity">
    <reaction evidence="10">
        <text>[protein]-C-terminal L-amino acid-glycyl-phosphatidylethanolamide + H2O = [protein]-C-terminal L-amino acid-glycine + a 1,2-diacyl-sn-glycero-3-phosphoethanolamine</text>
        <dbReference type="Rhea" id="RHEA:67548"/>
        <dbReference type="Rhea" id="RHEA-COMP:17323"/>
        <dbReference type="Rhea" id="RHEA-COMP:17324"/>
        <dbReference type="ChEBI" id="CHEBI:15377"/>
        <dbReference type="ChEBI" id="CHEBI:64612"/>
        <dbReference type="ChEBI" id="CHEBI:172940"/>
        <dbReference type="ChEBI" id="CHEBI:172941"/>
    </reaction>
    <physiologicalReaction direction="left-to-right" evidence="10">
        <dbReference type="Rhea" id="RHEA:67549"/>
    </physiologicalReaction>
</comment>
<evidence type="ECO:0000256" key="6">
    <source>
        <dbReference type="ARBA" id="ARBA00022801"/>
    </source>
</evidence>
<comment type="similarity">
    <text evidence="2">Belongs to the peptidase C54 family.</text>
</comment>
<accession>A0A1R0H8C6</accession>
<dbReference type="SUPFAM" id="SSF54001">
    <property type="entry name" value="Cysteine proteinases"/>
    <property type="match status" value="1"/>
</dbReference>
<dbReference type="InterPro" id="IPR038765">
    <property type="entry name" value="Papain-like_cys_pep_sf"/>
</dbReference>
<dbReference type="InterPro" id="IPR046792">
    <property type="entry name" value="Peptidase_C54_cat"/>
</dbReference>
<dbReference type="STRING" id="133383.A0A1R0H8C6"/>
<comment type="subcellular location">
    <subcellularLocation>
        <location evidence="1">Cytoplasm</location>
    </subcellularLocation>
</comment>
<protein>
    <recommendedName>
        <fullName evidence="11">Autophagy-related protein 4</fullName>
    </recommendedName>
</protein>
<reference evidence="14 15" key="1">
    <citation type="journal article" date="2016" name="Mol. Biol. Evol.">
        <title>Genome-Wide Survey of Gut Fungi (Harpellales) Reveals the First Horizontally Transferred Ubiquitin Gene from a Mosquito Host.</title>
        <authorList>
            <person name="Wang Y."/>
            <person name="White M.M."/>
            <person name="Kvist S."/>
            <person name="Moncalvo J.M."/>
        </authorList>
    </citation>
    <scope>NUCLEOTIDE SEQUENCE [LARGE SCALE GENOMIC DNA]</scope>
    <source>
        <strain evidence="14 15">ALG-7-W6</strain>
    </source>
</reference>
<keyword evidence="15" id="KW-1185">Reference proteome</keyword>